<dbReference type="Pfam" id="PF14500">
    <property type="entry name" value="MMS19_N"/>
    <property type="match status" value="1"/>
</dbReference>
<dbReference type="InterPro" id="IPR029240">
    <property type="entry name" value="MMS19_N"/>
</dbReference>
<dbReference type="AlphaFoldDB" id="A0A504XC52"/>
<accession>A0A504XC52</accession>
<comment type="subcellular location">
    <subcellularLocation>
        <location evidence="1">Nucleus</location>
    </subcellularLocation>
</comment>
<dbReference type="VEuPathDB" id="TriTrypDB:LDHU3_10.0090"/>
<dbReference type="EMBL" id="RHLC01000036">
    <property type="protein sequence ID" value="TPP46672.1"/>
    <property type="molecule type" value="Genomic_DNA"/>
</dbReference>
<reference evidence="4" key="1">
    <citation type="submission" date="2019-02" db="EMBL/GenBank/DDBJ databases">
        <title>FDA dAtabase for Regulatory Grade micrObial Sequences (FDA-ARGOS): Supporting development and validation of Infectious Disease Dx tests.</title>
        <authorList>
            <person name="Duncan R."/>
            <person name="Fisher C."/>
            <person name="Tallon L."/>
            <person name="Sadzewicz L."/>
            <person name="Sengamalay N."/>
            <person name="Ott S."/>
            <person name="Godinez A."/>
            <person name="Nagaraj S."/>
            <person name="Vavikolanu K."/>
            <person name="Nadendla S."/>
            <person name="Aluvathingal J."/>
            <person name="Sichtig H."/>
        </authorList>
    </citation>
    <scope>NUCLEOTIDE SEQUENCE [LARGE SCALE GENOMIC DNA]</scope>
    <source>
        <strain evidence="4">FDAARGOS_361</strain>
    </source>
</reference>
<dbReference type="InterPro" id="IPR016024">
    <property type="entry name" value="ARM-type_fold"/>
</dbReference>
<dbReference type="GO" id="GO:0097361">
    <property type="term" value="C:cytosolic [4Fe-4S] assembly targeting complex"/>
    <property type="evidence" value="ECO:0007669"/>
    <property type="project" value="UniProtKB-UniRule"/>
</dbReference>
<gene>
    <name evidence="3" type="ORF">CGC21_23895</name>
</gene>
<comment type="caution">
    <text evidence="3">The sequence shown here is derived from an EMBL/GenBank/DDBJ whole genome shotgun (WGS) entry which is preliminary data.</text>
</comment>
<keyword evidence="1" id="KW-0227">DNA damage</keyword>
<keyword evidence="1" id="KW-0234">DNA repair</keyword>
<dbReference type="GO" id="GO:0016226">
    <property type="term" value="P:iron-sulfur cluster assembly"/>
    <property type="evidence" value="ECO:0007669"/>
    <property type="project" value="UniProtKB-UniRule"/>
</dbReference>
<dbReference type="SUPFAM" id="SSF48371">
    <property type="entry name" value="ARM repeat"/>
    <property type="match status" value="1"/>
</dbReference>
<dbReference type="GO" id="GO:0005634">
    <property type="term" value="C:nucleus"/>
    <property type="evidence" value="ECO:0007669"/>
    <property type="project" value="UniProtKB-SubCell"/>
</dbReference>
<name>A0A504XC52_LEIDO</name>
<dbReference type="GO" id="GO:0051604">
    <property type="term" value="P:protein maturation"/>
    <property type="evidence" value="ECO:0007669"/>
    <property type="project" value="UniProtKB-UniRule"/>
</dbReference>
<proteinExistence type="inferred from homology"/>
<comment type="function">
    <text evidence="1">Key component of the cytosolic iron-sulfur protein assembly (CIA) complex, a multiprotein complex that mediates the incorporation of iron-sulfur cluster into apoproteins specifically involved in DNA metabolism and genomic integrity. In the CIA complex, MMS19 acts as an adapter between early-acting CIA components and a subset of cellular target iron-sulfur proteins.</text>
</comment>
<feature type="domain" description="MMS19 N-terminal" evidence="2">
    <location>
        <begin position="48"/>
        <end position="291"/>
    </location>
</feature>
<sequence length="955" mass="103537">MSIEEHIAAAIAADGAATDALKEALRSHSLLSICKAMREHLCTPEKVQPAMRLLASVAAGRAGLSRTDIRLLFVFFAEKLAQQELQTTALSSLALLISYIREQHECDEEWFKIVGTPFTEYVRVQQLPLHSRKQCFCIMSFLFTEKTMDLCDGNILAALLELIDGESDPELVLLTFDLHVVAATRSTREAFATVVDDYFESVSSYFPVVFSQPPGCKVTKTDLRTGLKRCLCLAVYKELCIPFMQSKLTSPSTSVKEDVLDVLLTCFDTYSSQDLVPHCRSLVLHMKSEVIKLSSFADRASNATLTKCLLMSCEVLGRVSKQCSAKTQSEALEIFGPVVEGVLAALSADPPTCSAYGTMVVHVLTGSWNCCLFVASYLFSMLAMSIEGAERPANAFILLAALASGMLDGLDAFPGETHKEQLRTSIERTTPMVVETVTGCSQRWRAAGDETCIDDFTLMCGCEFLVCVLKLSAAIEPWMPAATASEGVDALVWVALHHTAEVSAKVCRLLREYAAVDALQVQEALSRLLCNPSAPPEQALNIACELARTSLAALLLVFGDGFFSTTCEWIRGMAAGQRAAALQKALQHFGRALQDGAADRMTALLGRDDVSPEFFECACLVASNLSGDTCGQQLSTEGALSLLGIAAVVSGRTHLHCVLYNWANTAAQFVGLTTSDHQAWRRVGMEGITGMLMNKVFPEDTQALLTRVSRGHLNVGVAILWGKLLADRADGGEAAAPPPGELVSSFLYQHLGVATSASCCDRAAVQEAFSYVPFLATQVGGRPSLLQLLLGSEMSHSERPNHALCSALHCLVDKETEERVQACLVDLLAMVRKLTSSGADNERALARALLFSVDAKCGGSVALARSVLFNDSSVQALLEGTKDASLTVRCRSLHLIRSLARGALLLMGNCSQEEKAELARARDHILLVTKRSLGDHKRRVRQASVACRHEWFKVK</sequence>
<dbReference type="PANTHER" id="PTHR12891">
    <property type="entry name" value="DNA REPAIR/TRANSCRIPTION PROTEIN MET18/MMS19"/>
    <property type="match status" value="1"/>
</dbReference>
<dbReference type="VEuPathDB" id="TriTrypDB:LdCL_100005500"/>
<dbReference type="GO" id="GO:0006281">
    <property type="term" value="P:DNA repair"/>
    <property type="evidence" value="ECO:0007669"/>
    <property type="project" value="UniProtKB-UniRule"/>
</dbReference>
<evidence type="ECO:0000313" key="3">
    <source>
        <dbReference type="EMBL" id="TPP46672.1"/>
    </source>
</evidence>
<organism evidence="3 4">
    <name type="scientific">Leishmania donovani</name>
    <dbReference type="NCBI Taxonomy" id="5661"/>
    <lineage>
        <taxon>Eukaryota</taxon>
        <taxon>Discoba</taxon>
        <taxon>Euglenozoa</taxon>
        <taxon>Kinetoplastea</taxon>
        <taxon>Metakinetoplastina</taxon>
        <taxon>Trypanosomatida</taxon>
        <taxon>Trypanosomatidae</taxon>
        <taxon>Leishmaniinae</taxon>
        <taxon>Leishmania</taxon>
    </lineage>
</organism>
<evidence type="ECO:0000259" key="2">
    <source>
        <dbReference type="Pfam" id="PF14500"/>
    </source>
</evidence>
<dbReference type="InterPro" id="IPR039920">
    <property type="entry name" value="MMS19"/>
</dbReference>
<dbReference type="Proteomes" id="UP000318447">
    <property type="component" value="Unassembled WGS sequence"/>
</dbReference>
<evidence type="ECO:0000313" key="4">
    <source>
        <dbReference type="Proteomes" id="UP000318447"/>
    </source>
</evidence>
<dbReference type="VEuPathDB" id="TriTrypDB:LdBPK_100030.1"/>
<protein>
    <recommendedName>
        <fullName evidence="1">MMS19 nucleotide excision repair protein</fullName>
    </recommendedName>
</protein>
<comment type="similarity">
    <text evidence="1">Belongs to the MET18/MMS19 family.</text>
</comment>
<evidence type="ECO:0000256" key="1">
    <source>
        <dbReference type="RuleBase" id="RU367072"/>
    </source>
</evidence>
<keyword evidence="1" id="KW-0539">Nucleus</keyword>
<dbReference type="PANTHER" id="PTHR12891:SF0">
    <property type="entry name" value="MMS19 NUCLEOTIDE EXCISION REPAIR PROTEIN HOMOLOG"/>
    <property type="match status" value="1"/>
</dbReference>